<dbReference type="EMBL" id="UINC01179032">
    <property type="protein sequence ID" value="SVD87506.1"/>
    <property type="molecule type" value="Genomic_DNA"/>
</dbReference>
<reference evidence="1" key="1">
    <citation type="submission" date="2018-05" db="EMBL/GenBank/DDBJ databases">
        <authorList>
            <person name="Lanie J.A."/>
            <person name="Ng W.-L."/>
            <person name="Kazmierczak K.M."/>
            <person name="Andrzejewski T.M."/>
            <person name="Davidsen T.M."/>
            <person name="Wayne K.J."/>
            <person name="Tettelin H."/>
            <person name="Glass J.I."/>
            <person name="Rusch D."/>
            <person name="Podicherti R."/>
            <person name="Tsui H.-C.T."/>
            <person name="Winkler M.E."/>
        </authorList>
    </citation>
    <scope>NUCLEOTIDE SEQUENCE</scope>
</reference>
<name>A0A382YW55_9ZZZZ</name>
<gene>
    <name evidence="1" type="ORF">METZ01_LOCUS440360</name>
</gene>
<evidence type="ECO:0000313" key="1">
    <source>
        <dbReference type="EMBL" id="SVD87506.1"/>
    </source>
</evidence>
<organism evidence="1">
    <name type="scientific">marine metagenome</name>
    <dbReference type="NCBI Taxonomy" id="408172"/>
    <lineage>
        <taxon>unclassified sequences</taxon>
        <taxon>metagenomes</taxon>
        <taxon>ecological metagenomes</taxon>
    </lineage>
</organism>
<dbReference type="AlphaFoldDB" id="A0A382YW55"/>
<accession>A0A382YW55</accession>
<sequence>RTLISVCGLEVDMETLNEGKDQEIKLLIDGDTDKDDISIAISMLCPETIEFLDLNPKWHSGMNGVIQLIVMTHINQALKKRFLK</sequence>
<feature type="non-terminal residue" evidence="1">
    <location>
        <position position="1"/>
    </location>
</feature>
<protein>
    <submittedName>
        <fullName evidence="1">Uncharacterized protein</fullName>
    </submittedName>
</protein>
<proteinExistence type="predicted"/>